<comment type="caution">
    <text evidence="2">The sequence shown here is derived from an EMBL/GenBank/DDBJ whole genome shotgun (WGS) entry which is preliminary data.</text>
</comment>
<reference evidence="2" key="1">
    <citation type="submission" date="2021-02" db="EMBL/GenBank/DDBJ databases">
        <authorList>
            <person name="Dougan E. K."/>
            <person name="Rhodes N."/>
            <person name="Thang M."/>
            <person name="Chan C."/>
        </authorList>
    </citation>
    <scope>NUCLEOTIDE SEQUENCE</scope>
</reference>
<evidence type="ECO:0000313" key="2">
    <source>
        <dbReference type="EMBL" id="CAE8727731.1"/>
    </source>
</evidence>
<protein>
    <submittedName>
        <fullName evidence="2">Uncharacterized protein</fullName>
    </submittedName>
</protein>
<proteinExistence type="predicted"/>
<feature type="compositionally biased region" description="Polar residues" evidence="1">
    <location>
        <begin position="63"/>
        <end position="74"/>
    </location>
</feature>
<dbReference type="AlphaFoldDB" id="A0A813LB71"/>
<evidence type="ECO:0000313" key="3">
    <source>
        <dbReference type="Proteomes" id="UP000626109"/>
    </source>
</evidence>
<name>A0A813LB71_POLGL</name>
<evidence type="ECO:0000256" key="1">
    <source>
        <dbReference type="SAM" id="MobiDB-lite"/>
    </source>
</evidence>
<feature type="non-terminal residue" evidence="2">
    <location>
        <position position="1"/>
    </location>
</feature>
<feature type="region of interest" description="Disordered" evidence="1">
    <location>
        <begin position="48"/>
        <end position="74"/>
    </location>
</feature>
<dbReference type="EMBL" id="CAJNNW010035437">
    <property type="protein sequence ID" value="CAE8727731.1"/>
    <property type="molecule type" value="Genomic_DNA"/>
</dbReference>
<sequence length="74" mass="7790">SDSNEKGRGIRKVQKLPISGEVVPAKPGNCRFDSLDACRLSACQAADDSGRSRGLLGTKPPGASQQSVSSCWRT</sequence>
<gene>
    <name evidence="2" type="ORF">PGLA2088_LOCUS44901</name>
</gene>
<organism evidence="2 3">
    <name type="scientific">Polarella glacialis</name>
    <name type="common">Dinoflagellate</name>
    <dbReference type="NCBI Taxonomy" id="89957"/>
    <lineage>
        <taxon>Eukaryota</taxon>
        <taxon>Sar</taxon>
        <taxon>Alveolata</taxon>
        <taxon>Dinophyceae</taxon>
        <taxon>Suessiales</taxon>
        <taxon>Suessiaceae</taxon>
        <taxon>Polarella</taxon>
    </lineage>
</organism>
<feature type="non-terminal residue" evidence="2">
    <location>
        <position position="74"/>
    </location>
</feature>
<dbReference type="Proteomes" id="UP000626109">
    <property type="component" value="Unassembled WGS sequence"/>
</dbReference>
<accession>A0A813LB71</accession>